<dbReference type="GO" id="GO:0046872">
    <property type="term" value="F:metal ion binding"/>
    <property type="evidence" value="ECO:0007669"/>
    <property type="project" value="UniProtKB-KW"/>
</dbReference>
<dbReference type="CDD" id="cd03426">
    <property type="entry name" value="NUDIX_CoAse_Nudt7"/>
    <property type="match status" value="1"/>
</dbReference>
<evidence type="ECO:0000256" key="2">
    <source>
        <dbReference type="ARBA" id="ARBA00001946"/>
    </source>
</evidence>
<evidence type="ECO:0000256" key="6">
    <source>
        <dbReference type="ARBA" id="ARBA00023211"/>
    </source>
</evidence>
<keyword evidence="5" id="KW-0460">Magnesium</keyword>
<proteinExistence type="predicted"/>
<organism evidence="8 9">
    <name type="scientific">Cerina litoralis</name>
    <dbReference type="NCBI Taxonomy" id="2874477"/>
    <lineage>
        <taxon>Bacteria</taxon>
        <taxon>Pseudomonadati</taxon>
        <taxon>Bacteroidota</taxon>
        <taxon>Flavobacteriia</taxon>
        <taxon>Flavobacteriales</taxon>
        <taxon>Flavobacteriaceae</taxon>
        <taxon>Cerina</taxon>
    </lineage>
</organism>
<keyword evidence="6" id="KW-0464">Manganese</keyword>
<dbReference type="RefSeq" id="WP_317900731.1">
    <property type="nucleotide sequence ID" value="NZ_JAIRBC010000002.1"/>
</dbReference>
<dbReference type="GO" id="GO:0010945">
    <property type="term" value="F:coenzyme A diphosphatase activity"/>
    <property type="evidence" value="ECO:0007669"/>
    <property type="project" value="InterPro"/>
</dbReference>
<comment type="caution">
    <text evidence="8">The sequence shown here is derived from an EMBL/GenBank/DDBJ whole genome shotgun (WGS) entry which is preliminary data.</text>
</comment>
<name>A0AAE3EU14_9FLAO</name>
<keyword evidence="3" id="KW-0479">Metal-binding</keyword>
<evidence type="ECO:0000259" key="7">
    <source>
        <dbReference type="PROSITE" id="PS51462"/>
    </source>
</evidence>
<sequence length="213" mass="24108">MDFNVFSQRISKIKNLPLPGVVSHYKMAPRERIRELEQRFGLNRTPKKAGVMALFYPSPNNKTNVLLILRTPYGGVHSNQIGLPGGKQEKEDPDLLSTALRETYEEVGVPPDQLTVLRSLSQLYIPPSNFVVWPYMGLYHKREPFVLQRSEVAALVEVPLIDILDDRKVIVKNLTTSYAKNVDVPAFLFNGHVVWGATAMILSEIKELLKQVL</sequence>
<dbReference type="Proteomes" id="UP001200642">
    <property type="component" value="Unassembled WGS sequence"/>
</dbReference>
<evidence type="ECO:0000256" key="4">
    <source>
        <dbReference type="ARBA" id="ARBA00022801"/>
    </source>
</evidence>
<comment type="cofactor">
    <cofactor evidence="1">
        <name>Mn(2+)</name>
        <dbReference type="ChEBI" id="CHEBI:29035"/>
    </cofactor>
</comment>
<evidence type="ECO:0000313" key="8">
    <source>
        <dbReference type="EMBL" id="MCG2459591.1"/>
    </source>
</evidence>
<accession>A0AAE3EU14</accession>
<comment type="cofactor">
    <cofactor evidence="2">
        <name>Mg(2+)</name>
        <dbReference type="ChEBI" id="CHEBI:18420"/>
    </cofactor>
</comment>
<dbReference type="PANTHER" id="PTHR12992:SF11">
    <property type="entry name" value="MITOCHONDRIAL COENZYME A DIPHOSPHATASE NUDT8"/>
    <property type="match status" value="1"/>
</dbReference>
<dbReference type="InterPro" id="IPR000086">
    <property type="entry name" value="NUDIX_hydrolase_dom"/>
</dbReference>
<evidence type="ECO:0000256" key="3">
    <source>
        <dbReference type="ARBA" id="ARBA00022723"/>
    </source>
</evidence>
<evidence type="ECO:0000313" key="9">
    <source>
        <dbReference type="Proteomes" id="UP001200642"/>
    </source>
</evidence>
<evidence type="ECO:0000256" key="1">
    <source>
        <dbReference type="ARBA" id="ARBA00001936"/>
    </source>
</evidence>
<dbReference type="InterPro" id="IPR045121">
    <property type="entry name" value="CoAse"/>
</dbReference>
<dbReference type="PANTHER" id="PTHR12992">
    <property type="entry name" value="NUDIX HYDROLASE"/>
    <property type="match status" value="1"/>
</dbReference>
<gene>
    <name evidence="8" type="ORF">K8352_02380</name>
</gene>
<feature type="domain" description="Nudix hydrolase" evidence="7">
    <location>
        <begin position="46"/>
        <end position="188"/>
    </location>
</feature>
<dbReference type="PROSITE" id="PS51462">
    <property type="entry name" value="NUDIX"/>
    <property type="match status" value="1"/>
</dbReference>
<dbReference type="InterPro" id="IPR015797">
    <property type="entry name" value="NUDIX_hydrolase-like_dom_sf"/>
</dbReference>
<dbReference type="EMBL" id="JAIRBC010000002">
    <property type="protein sequence ID" value="MCG2459591.1"/>
    <property type="molecule type" value="Genomic_DNA"/>
</dbReference>
<dbReference type="Pfam" id="PF00293">
    <property type="entry name" value="NUDIX"/>
    <property type="match status" value="1"/>
</dbReference>
<dbReference type="SUPFAM" id="SSF55811">
    <property type="entry name" value="Nudix"/>
    <property type="match status" value="1"/>
</dbReference>
<protein>
    <submittedName>
        <fullName evidence="8">CoA pyrophosphatase</fullName>
    </submittedName>
</protein>
<keyword evidence="9" id="KW-1185">Reference proteome</keyword>
<dbReference type="Gene3D" id="3.90.79.10">
    <property type="entry name" value="Nucleoside Triphosphate Pyrophosphohydrolase"/>
    <property type="match status" value="1"/>
</dbReference>
<reference evidence="8" key="1">
    <citation type="submission" date="2023-02" db="EMBL/GenBank/DDBJ databases">
        <title>Genome of Flavobacteriaceae gen. nov. sp. strain F89.</title>
        <authorList>
            <person name="Wang Y."/>
        </authorList>
    </citation>
    <scope>NUCLEOTIDE SEQUENCE</scope>
    <source>
        <strain evidence="8">F89</strain>
    </source>
</reference>
<evidence type="ECO:0000256" key="5">
    <source>
        <dbReference type="ARBA" id="ARBA00022842"/>
    </source>
</evidence>
<dbReference type="AlphaFoldDB" id="A0AAE3EU14"/>
<keyword evidence="4" id="KW-0378">Hydrolase</keyword>